<proteinExistence type="predicted"/>
<accession>A0A5M9JD48</accession>
<reference evidence="1 2" key="1">
    <citation type="submission" date="2019-06" db="EMBL/GenBank/DDBJ databases">
        <title>Genome Sequence of the Brown Rot Fungal Pathogen Monilinia fructicola.</title>
        <authorList>
            <person name="De Miccolis Angelini R.M."/>
            <person name="Landi L."/>
            <person name="Abate D."/>
            <person name="Pollastro S."/>
            <person name="Romanazzi G."/>
            <person name="Faretra F."/>
        </authorList>
    </citation>
    <scope>NUCLEOTIDE SEQUENCE [LARGE SCALE GENOMIC DNA]</scope>
    <source>
        <strain evidence="1 2">Mfrc123</strain>
    </source>
</reference>
<dbReference type="Proteomes" id="UP000322873">
    <property type="component" value="Unassembled WGS sequence"/>
</dbReference>
<dbReference type="EMBL" id="VICG01000012">
    <property type="protein sequence ID" value="KAA8566530.1"/>
    <property type="molecule type" value="Genomic_DNA"/>
</dbReference>
<gene>
    <name evidence="1" type="ORF">EYC84_009085</name>
</gene>
<name>A0A5M9JD48_MONFR</name>
<organism evidence="1 2">
    <name type="scientific">Monilinia fructicola</name>
    <name type="common">Brown rot fungus</name>
    <name type="synonym">Ciboria fructicola</name>
    <dbReference type="NCBI Taxonomy" id="38448"/>
    <lineage>
        <taxon>Eukaryota</taxon>
        <taxon>Fungi</taxon>
        <taxon>Dikarya</taxon>
        <taxon>Ascomycota</taxon>
        <taxon>Pezizomycotina</taxon>
        <taxon>Leotiomycetes</taxon>
        <taxon>Helotiales</taxon>
        <taxon>Sclerotiniaceae</taxon>
        <taxon>Monilinia</taxon>
    </lineage>
</organism>
<dbReference type="AlphaFoldDB" id="A0A5M9JD48"/>
<evidence type="ECO:0000313" key="1">
    <source>
        <dbReference type="EMBL" id="KAA8566530.1"/>
    </source>
</evidence>
<comment type="caution">
    <text evidence="1">The sequence shown here is derived from an EMBL/GenBank/DDBJ whole genome shotgun (WGS) entry which is preliminary data.</text>
</comment>
<sequence length="87" mass="10184">MFFLRGDMSLKMSCAGIEETWLGWVVKIHVGKNIRMASALEFLQRYFPAWNGSKFNIHSITLRVPSLVKEVLSFRSLVRLHRRQSYP</sequence>
<evidence type="ECO:0000313" key="2">
    <source>
        <dbReference type="Proteomes" id="UP000322873"/>
    </source>
</evidence>
<keyword evidence="2" id="KW-1185">Reference proteome</keyword>
<protein>
    <submittedName>
        <fullName evidence="1">Uncharacterized protein</fullName>
    </submittedName>
</protein>